<dbReference type="GO" id="GO:0005886">
    <property type="term" value="C:plasma membrane"/>
    <property type="evidence" value="ECO:0007669"/>
    <property type="project" value="UniProtKB-SubCell"/>
</dbReference>
<dbReference type="Pfam" id="PF03186">
    <property type="entry name" value="CobD_Cbib"/>
    <property type="match status" value="1"/>
</dbReference>
<comment type="subcellular location">
    <subcellularLocation>
        <location evidence="1 9">Cell membrane</location>
        <topology evidence="1 9">Multi-pass membrane protein</topology>
    </subcellularLocation>
</comment>
<dbReference type="STRING" id="195064.SAMN05421721_10529"/>
<name>A0A1I4QNW8_ECTMO</name>
<organism evidence="10 11">
    <name type="scientific">Ectothiorhodospira mobilis</name>
    <dbReference type="NCBI Taxonomy" id="195064"/>
    <lineage>
        <taxon>Bacteria</taxon>
        <taxon>Pseudomonadati</taxon>
        <taxon>Pseudomonadota</taxon>
        <taxon>Gammaproteobacteria</taxon>
        <taxon>Chromatiales</taxon>
        <taxon>Ectothiorhodospiraceae</taxon>
        <taxon>Ectothiorhodospira</taxon>
    </lineage>
</organism>
<evidence type="ECO:0000313" key="11">
    <source>
        <dbReference type="Proteomes" id="UP000199556"/>
    </source>
</evidence>
<comment type="function">
    <text evidence="9">Converts cobyric acid to cobinamide by the addition of aminopropanol on the F carboxylic group.</text>
</comment>
<keyword evidence="6 9" id="KW-0812">Transmembrane</keyword>
<keyword evidence="4 9" id="KW-1003">Cell membrane</keyword>
<dbReference type="InterPro" id="IPR004485">
    <property type="entry name" value="Cobalamin_biosynth_CobD/CbiB"/>
</dbReference>
<evidence type="ECO:0000256" key="5">
    <source>
        <dbReference type="ARBA" id="ARBA00022573"/>
    </source>
</evidence>
<feature type="transmembrane region" description="Helical" evidence="9">
    <location>
        <begin position="145"/>
        <end position="166"/>
    </location>
</feature>
<comment type="pathway">
    <text evidence="2 9">Cofactor biosynthesis; adenosylcobalamin biosynthesis.</text>
</comment>
<dbReference type="GO" id="GO:0009236">
    <property type="term" value="P:cobalamin biosynthetic process"/>
    <property type="evidence" value="ECO:0007669"/>
    <property type="project" value="UniProtKB-UniRule"/>
</dbReference>
<keyword evidence="11" id="KW-1185">Reference proteome</keyword>
<keyword evidence="5 9" id="KW-0169">Cobalamin biosynthesis</keyword>
<feature type="transmembrane region" description="Helical" evidence="9">
    <location>
        <begin position="288"/>
        <end position="306"/>
    </location>
</feature>
<reference evidence="10 11" key="1">
    <citation type="submission" date="2016-10" db="EMBL/GenBank/DDBJ databases">
        <authorList>
            <person name="de Groot N.N."/>
        </authorList>
    </citation>
    <scope>NUCLEOTIDE SEQUENCE [LARGE SCALE GENOMIC DNA]</scope>
    <source>
        <strain evidence="10 11">DSM 4180</strain>
    </source>
</reference>
<feature type="transmembrane region" description="Helical" evidence="9">
    <location>
        <begin position="52"/>
        <end position="85"/>
    </location>
</feature>
<dbReference type="NCBIfam" id="TIGR00380">
    <property type="entry name" value="cobal_cbiB"/>
    <property type="match status" value="1"/>
</dbReference>
<evidence type="ECO:0000256" key="1">
    <source>
        <dbReference type="ARBA" id="ARBA00004651"/>
    </source>
</evidence>
<evidence type="ECO:0000256" key="2">
    <source>
        <dbReference type="ARBA" id="ARBA00004953"/>
    </source>
</evidence>
<dbReference type="GO" id="GO:0048472">
    <property type="term" value="F:threonine-phosphate decarboxylase activity"/>
    <property type="evidence" value="ECO:0007669"/>
    <property type="project" value="InterPro"/>
</dbReference>
<dbReference type="Proteomes" id="UP000199556">
    <property type="component" value="Unassembled WGS sequence"/>
</dbReference>
<evidence type="ECO:0000256" key="9">
    <source>
        <dbReference type="HAMAP-Rule" id="MF_00024"/>
    </source>
</evidence>
<evidence type="ECO:0000256" key="4">
    <source>
        <dbReference type="ARBA" id="ARBA00022475"/>
    </source>
</evidence>
<gene>
    <name evidence="9" type="primary">cobD</name>
    <name evidence="10" type="ORF">SAMN05421721_10529</name>
</gene>
<dbReference type="HAMAP" id="MF_00024">
    <property type="entry name" value="CobD_CbiB"/>
    <property type="match status" value="1"/>
</dbReference>
<evidence type="ECO:0000256" key="3">
    <source>
        <dbReference type="ARBA" id="ARBA00006263"/>
    </source>
</evidence>
<evidence type="ECO:0000256" key="7">
    <source>
        <dbReference type="ARBA" id="ARBA00022989"/>
    </source>
</evidence>
<protein>
    <recommendedName>
        <fullName evidence="9">Cobalamin biosynthesis protein CobD</fullName>
    </recommendedName>
</protein>
<comment type="similarity">
    <text evidence="3 9">Belongs to the CobD/CbiB family.</text>
</comment>
<evidence type="ECO:0000313" key="10">
    <source>
        <dbReference type="EMBL" id="SFM41737.1"/>
    </source>
</evidence>
<sequence>MMATLLGILVALALDRLLGEPRRGHPLVAFGALIEAVERRGYGDDRLRGALLLALLVLPFTALAALAAALPGGWVLEVVLLYLAVGWRSLGEHGRGIAGALQQGDLEAARDRVAFLVSRDTQDIDATQISKATVESVLENGNDAVFAPLFWFAVAGAPGVVAYRLVNTLDAMWGYRTDRYRHFGWAAARLDDGLNYLPARFTALAYALASGGWAGARRALDCWRRQGRVWKSPNAGPVMAAGAGALGVRLGGAAVYHGRLQPRPDLGQGPEAAPADIPRALTLLDRALGVWVLGLGLAGLLIHMIGS</sequence>
<dbReference type="UniPathway" id="UPA00148"/>
<evidence type="ECO:0000256" key="6">
    <source>
        <dbReference type="ARBA" id="ARBA00022692"/>
    </source>
</evidence>
<comment type="caution">
    <text evidence="9">Lacks conserved residue(s) required for the propagation of feature annotation.</text>
</comment>
<dbReference type="PANTHER" id="PTHR34308">
    <property type="entry name" value="COBALAMIN BIOSYNTHESIS PROTEIN CBIB"/>
    <property type="match status" value="1"/>
</dbReference>
<evidence type="ECO:0000256" key="8">
    <source>
        <dbReference type="ARBA" id="ARBA00023136"/>
    </source>
</evidence>
<dbReference type="AlphaFoldDB" id="A0A1I4QNW8"/>
<dbReference type="PANTHER" id="PTHR34308:SF1">
    <property type="entry name" value="COBALAMIN BIOSYNTHESIS PROTEIN CBIB"/>
    <property type="match status" value="1"/>
</dbReference>
<proteinExistence type="inferred from homology"/>
<keyword evidence="7 9" id="KW-1133">Transmembrane helix</keyword>
<keyword evidence="8 9" id="KW-0472">Membrane</keyword>
<accession>A0A1I4QNW8</accession>
<dbReference type="EMBL" id="FOUO01000005">
    <property type="protein sequence ID" value="SFM41737.1"/>
    <property type="molecule type" value="Genomic_DNA"/>
</dbReference>
<dbReference type="GO" id="GO:0015420">
    <property type="term" value="F:ABC-type vitamin B12 transporter activity"/>
    <property type="evidence" value="ECO:0007669"/>
    <property type="project" value="UniProtKB-UniRule"/>
</dbReference>